<dbReference type="Gramene" id="LPERR09G01660.1">
    <property type="protein sequence ID" value="LPERR09G01660.1"/>
    <property type="gene ID" value="LPERR09G01660"/>
</dbReference>
<evidence type="ECO:0000313" key="2">
    <source>
        <dbReference type="EnsemblPlants" id="LPERR09G01660.1"/>
    </source>
</evidence>
<keyword evidence="3" id="KW-1185">Reference proteome</keyword>
<evidence type="ECO:0000313" key="3">
    <source>
        <dbReference type="Proteomes" id="UP000032180"/>
    </source>
</evidence>
<dbReference type="Proteomes" id="UP000032180">
    <property type="component" value="Chromosome 9"/>
</dbReference>
<evidence type="ECO:0000256" key="1">
    <source>
        <dbReference type="SAM" id="MobiDB-lite"/>
    </source>
</evidence>
<dbReference type="HOGENOM" id="CLU_2519188_0_0_1"/>
<proteinExistence type="predicted"/>
<dbReference type="EnsemblPlants" id="LPERR09G01660.1">
    <property type="protein sequence ID" value="LPERR09G01660.1"/>
    <property type="gene ID" value="LPERR09G01660"/>
</dbReference>
<feature type="region of interest" description="Disordered" evidence="1">
    <location>
        <begin position="45"/>
        <end position="85"/>
    </location>
</feature>
<feature type="compositionally biased region" description="Polar residues" evidence="1">
    <location>
        <begin position="55"/>
        <end position="70"/>
    </location>
</feature>
<reference evidence="2 3" key="1">
    <citation type="submission" date="2012-08" db="EMBL/GenBank/DDBJ databases">
        <title>Oryza genome evolution.</title>
        <authorList>
            <person name="Wing R.A."/>
        </authorList>
    </citation>
    <scope>NUCLEOTIDE SEQUENCE</scope>
</reference>
<reference evidence="3" key="2">
    <citation type="submission" date="2013-12" db="EMBL/GenBank/DDBJ databases">
        <authorList>
            <person name="Yu Y."/>
            <person name="Lee S."/>
            <person name="de Baynast K."/>
            <person name="Wissotski M."/>
            <person name="Liu L."/>
            <person name="Talag J."/>
            <person name="Goicoechea J."/>
            <person name="Angelova A."/>
            <person name="Jetty R."/>
            <person name="Kudrna D."/>
            <person name="Golser W."/>
            <person name="Rivera L."/>
            <person name="Zhang J."/>
            <person name="Wing R."/>
        </authorList>
    </citation>
    <scope>NUCLEOTIDE SEQUENCE</scope>
</reference>
<dbReference type="AlphaFoldDB" id="A0A0D9XBQ0"/>
<sequence>HPHISPSFRSFSPLRWTEARRATAAARRASGIGWRAVGRLRRWARRVSRPPPGEQQRSARLVATSTGVQQDSEKEDPLRTCIRSR</sequence>
<reference evidence="2" key="3">
    <citation type="submission" date="2015-04" db="UniProtKB">
        <authorList>
            <consortium name="EnsemblPlants"/>
        </authorList>
    </citation>
    <scope>IDENTIFICATION</scope>
</reference>
<accession>A0A0D9XBQ0</accession>
<name>A0A0D9XBQ0_9ORYZ</name>
<organism evidence="2 3">
    <name type="scientific">Leersia perrieri</name>
    <dbReference type="NCBI Taxonomy" id="77586"/>
    <lineage>
        <taxon>Eukaryota</taxon>
        <taxon>Viridiplantae</taxon>
        <taxon>Streptophyta</taxon>
        <taxon>Embryophyta</taxon>
        <taxon>Tracheophyta</taxon>
        <taxon>Spermatophyta</taxon>
        <taxon>Magnoliopsida</taxon>
        <taxon>Liliopsida</taxon>
        <taxon>Poales</taxon>
        <taxon>Poaceae</taxon>
        <taxon>BOP clade</taxon>
        <taxon>Oryzoideae</taxon>
        <taxon>Oryzeae</taxon>
        <taxon>Oryzinae</taxon>
        <taxon>Leersia</taxon>
    </lineage>
</organism>
<protein>
    <submittedName>
        <fullName evidence="2">Uncharacterized protein</fullName>
    </submittedName>
</protein>